<protein>
    <submittedName>
        <fullName evidence="1">Uncharacterized protein</fullName>
    </submittedName>
</protein>
<organism evidence="1 2">
    <name type="scientific">uncultured phage MedDCM-OCT-S46-C10</name>
    <dbReference type="NCBI Taxonomy" id="2741074"/>
    <lineage>
        <taxon>Viruses</taxon>
        <taxon>Duplodnaviria</taxon>
        <taxon>Heunggongvirae</taxon>
        <taxon>Uroviricota</taxon>
        <taxon>Caudoviricetes</taxon>
        <taxon>Autographivirales</taxon>
        <taxon>Foussvirus</taxon>
        <taxon>Foussvirus S46C10</taxon>
    </lineage>
</organism>
<sequence length="71" mass="8151">MKFILAFSICSAITGFCNNTATVPTEYNSWTECVNGGAKIITTFTERYETKMNEEKLYVSYFCNEIKNEKI</sequence>
<dbReference type="Proteomes" id="UP000504935">
    <property type="component" value="Segment"/>
</dbReference>
<evidence type="ECO:0000313" key="1">
    <source>
        <dbReference type="EMBL" id="BAQ94291.1"/>
    </source>
</evidence>
<dbReference type="EMBL" id="AP013545">
    <property type="protein sequence ID" value="BAQ94291.1"/>
    <property type="molecule type" value="Genomic_DNA"/>
</dbReference>
<keyword evidence="2" id="KW-1185">Reference proteome</keyword>
<dbReference type="RefSeq" id="YP_009777833.1">
    <property type="nucleotide sequence ID" value="NC_047705.1"/>
</dbReference>
<proteinExistence type="predicted"/>
<dbReference type="KEGG" id="vg:55412409"/>
<accession>A0A6S4P7U5</accession>
<dbReference type="GeneID" id="55412409"/>
<evidence type="ECO:0000313" key="2">
    <source>
        <dbReference type="Proteomes" id="UP000504935"/>
    </source>
</evidence>
<name>A0A6S4P7U5_9CAUD</name>
<reference evidence="1 2" key="1">
    <citation type="journal article" date="2013" name="PLoS Genet.">
        <title>Expanding the Marine Virosphere Using Metagenomics.</title>
        <authorList>
            <person name="Mizuno C.M."/>
            <person name="Rodriguez-Valera F."/>
            <person name="Kimes N.E."/>
            <person name="Ghai R."/>
        </authorList>
    </citation>
    <scope>NUCLEOTIDE SEQUENCE [LARGE SCALE GENOMIC DNA]</scope>
    <source>
        <strain evidence="1">UvMED-CGR-U-MedDCM-OCT-S46-C10</strain>
    </source>
</reference>